<dbReference type="Proteomes" id="UP000275408">
    <property type="component" value="Unassembled WGS sequence"/>
</dbReference>
<reference evidence="2 3" key="1">
    <citation type="journal article" date="2018" name="Sci. Rep.">
        <title>Comparative analysis of the Pocillopora damicornis genome highlights role of immune system in coral evolution.</title>
        <authorList>
            <person name="Cunning R."/>
            <person name="Bay R.A."/>
            <person name="Gillette P."/>
            <person name="Baker A.C."/>
            <person name="Traylor-Knowles N."/>
        </authorList>
    </citation>
    <scope>NUCLEOTIDE SEQUENCE [LARGE SCALE GENOMIC DNA]</scope>
    <source>
        <strain evidence="2">RSMAS</strain>
        <tissue evidence="2">Whole animal</tissue>
    </source>
</reference>
<comment type="caution">
    <text evidence="2">The sequence shown here is derived from an EMBL/GenBank/DDBJ whole genome shotgun (WGS) entry which is preliminary data.</text>
</comment>
<organism evidence="2 3">
    <name type="scientific">Pocillopora damicornis</name>
    <name type="common">Cauliflower coral</name>
    <name type="synonym">Millepora damicornis</name>
    <dbReference type="NCBI Taxonomy" id="46731"/>
    <lineage>
        <taxon>Eukaryota</taxon>
        <taxon>Metazoa</taxon>
        <taxon>Cnidaria</taxon>
        <taxon>Anthozoa</taxon>
        <taxon>Hexacorallia</taxon>
        <taxon>Scleractinia</taxon>
        <taxon>Astrocoeniina</taxon>
        <taxon>Pocilloporidae</taxon>
        <taxon>Pocillopora</taxon>
    </lineage>
</organism>
<dbReference type="EMBL" id="RCHS01000131">
    <property type="protein sequence ID" value="RMX60662.1"/>
    <property type="molecule type" value="Genomic_DNA"/>
</dbReference>
<evidence type="ECO:0000313" key="2">
    <source>
        <dbReference type="EMBL" id="RMX60662.1"/>
    </source>
</evidence>
<sequence length="303" mass="33487">MTTKNCSNGPKLVLKDLCEKAFVRNVLYSPNLMTCVKEDQDEIWHAEKTMECVKWSASCRVEAPGMALQSYPGKAGPVAVAAEMFQLQDNLELLVLCITGTVEGSTASFSSSGKSSSFAARPSPSGNDPSLNTGPSPSMESSSSSISRPLLSNGCSVPNPALSKPVIEPCEMRKLISDTFDFVDDISCARHSYFHCLKQNCQSVSNLDASLLHGKKDKFQHNRLSDKELTYCYKTGFFWLLYAEGKGMYRILRSKHKTRNKQNQADIFTGKPGTRYRKSALQSHADSHLHKAAIEEELLQKNS</sequence>
<keyword evidence="3" id="KW-1185">Reference proteome</keyword>
<evidence type="ECO:0000256" key="1">
    <source>
        <dbReference type="SAM" id="MobiDB-lite"/>
    </source>
</evidence>
<dbReference type="STRING" id="46731.A0A3M6V3Z8"/>
<feature type="compositionally biased region" description="Low complexity" evidence="1">
    <location>
        <begin position="135"/>
        <end position="149"/>
    </location>
</feature>
<dbReference type="AlphaFoldDB" id="A0A3M6V3Z8"/>
<feature type="compositionally biased region" description="Polar residues" evidence="1">
    <location>
        <begin position="124"/>
        <end position="134"/>
    </location>
</feature>
<feature type="region of interest" description="Disordered" evidence="1">
    <location>
        <begin position="105"/>
        <end position="149"/>
    </location>
</feature>
<protein>
    <submittedName>
        <fullName evidence="2">Uncharacterized protein</fullName>
    </submittedName>
</protein>
<proteinExistence type="predicted"/>
<feature type="compositionally biased region" description="Low complexity" evidence="1">
    <location>
        <begin position="105"/>
        <end position="120"/>
    </location>
</feature>
<evidence type="ECO:0000313" key="3">
    <source>
        <dbReference type="Proteomes" id="UP000275408"/>
    </source>
</evidence>
<accession>A0A3M6V3Z8</accession>
<dbReference type="OrthoDB" id="5988815at2759"/>
<gene>
    <name evidence="2" type="ORF">pdam_00021118</name>
</gene>
<name>A0A3M6V3Z8_POCDA</name>